<dbReference type="InterPro" id="IPR012409">
    <property type="entry name" value="Sirohaem_synth"/>
</dbReference>
<dbReference type="NCBIfam" id="NF004790">
    <property type="entry name" value="PRK06136.1"/>
    <property type="match status" value="1"/>
</dbReference>
<evidence type="ECO:0000259" key="16">
    <source>
        <dbReference type="Pfam" id="PF00590"/>
    </source>
</evidence>
<name>A0ABM9FEI5_9ENTR</name>
<keyword evidence="7 14" id="KW-0560">Oxidoreductase</keyword>
<keyword evidence="4 14" id="KW-0489">Methyltransferase</keyword>
<evidence type="ECO:0000256" key="9">
    <source>
        <dbReference type="ARBA" id="ARBA00023239"/>
    </source>
</evidence>
<dbReference type="Pfam" id="PF10414">
    <property type="entry name" value="CysG_dimeriser"/>
    <property type="match status" value="1"/>
</dbReference>
<feature type="binding site" evidence="14">
    <location>
        <position position="250"/>
    </location>
    <ligand>
        <name>S-adenosyl-L-methionine</name>
        <dbReference type="ChEBI" id="CHEBI:59789"/>
    </ligand>
</feature>
<dbReference type="InterPro" id="IPR028281">
    <property type="entry name" value="Sirohaem_synthase_central"/>
</dbReference>
<dbReference type="InterPro" id="IPR006366">
    <property type="entry name" value="CobA/CysG_C"/>
</dbReference>
<comment type="pathway">
    <text evidence="1 14">Porphyrin-containing compound metabolism; siroheme biosynthesis; sirohydrochlorin from precorrin-2: step 1/1.</text>
</comment>
<comment type="similarity">
    <text evidence="2 15">Belongs to the precorrin methyltransferase family.</text>
</comment>
<dbReference type="InterPro" id="IPR014776">
    <property type="entry name" value="4pyrrole_Mease_sub2"/>
</dbReference>
<dbReference type="PANTHER" id="PTHR45790:SF1">
    <property type="entry name" value="SIROHEME SYNTHASE"/>
    <property type="match status" value="1"/>
</dbReference>
<keyword evidence="5 14" id="KW-0808">Transferase</keyword>
<keyword evidence="6 14" id="KW-0949">S-adenosyl-L-methionine</keyword>
<dbReference type="PROSITE" id="PS00839">
    <property type="entry name" value="SUMT_1"/>
    <property type="match status" value="1"/>
</dbReference>
<evidence type="ECO:0000256" key="8">
    <source>
        <dbReference type="ARBA" id="ARBA00023027"/>
    </source>
</evidence>
<dbReference type="Pfam" id="PF14824">
    <property type="entry name" value="Sirohm_synth_M"/>
    <property type="match status" value="1"/>
</dbReference>
<feature type="binding site" evidence="14">
    <location>
        <begin position="356"/>
        <end position="357"/>
    </location>
    <ligand>
        <name>S-adenosyl-L-methionine</name>
        <dbReference type="ChEBI" id="CHEBI:59789"/>
    </ligand>
</feature>
<dbReference type="SUPFAM" id="SSF53790">
    <property type="entry name" value="Tetrapyrrole methylase"/>
    <property type="match status" value="1"/>
</dbReference>
<dbReference type="SUPFAM" id="SSF75615">
    <property type="entry name" value="Siroheme synthase middle domains-like"/>
    <property type="match status" value="1"/>
</dbReference>
<reference evidence="19" key="1">
    <citation type="submission" date="2022-05" db="EMBL/GenBank/DDBJ databases">
        <authorList>
            <person name="Blom J."/>
        </authorList>
    </citation>
    <scope>NUCLEOTIDE SEQUENCE</scope>
    <source>
        <strain evidence="19">Type strain: CPO20170097</strain>
    </source>
</reference>
<comment type="pathway">
    <text evidence="14">Cofactor biosynthesis; adenosylcobalamin biosynthesis; sirohydrochlorin from precorrin-2: step 1/1.</text>
</comment>
<dbReference type="CDD" id="cd11642">
    <property type="entry name" value="SUMT"/>
    <property type="match status" value="1"/>
</dbReference>
<evidence type="ECO:0000256" key="1">
    <source>
        <dbReference type="ARBA" id="ARBA00005010"/>
    </source>
</evidence>
<keyword evidence="9 14" id="KW-0456">Lyase</keyword>
<dbReference type="EMBL" id="CALSBS010000026">
    <property type="protein sequence ID" value="CAH6661651.1"/>
    <property type="molecule type" value="Genomic_DNA"/>
</dbReference>
<organism evidence="19 20">
    <name type="scientific">Pseudocitrobacter vendiensis</name>
    <dbReference type="NCBI Taxonomy" id="2488306"/>
    <lineage>
        <taxon>Bacteria</taxon>
        <taxon>Pseudomonadati</taxon>
        <taxon>Pseudomonadota</taxon>
        <taxon>Gammaproteobacteria</taxon>
        <taxon>Enterobacterales</taxon>
        <taxon>Enterobacteriaceae</taxon>
        <taxon>Pseudocitrobacter</taxon>
    </lineage>
</organism>
<feature type="active site" description="Proton acceptor" evidence="14">
    <location>
        <position position="273"/>
    </location>
</feature>
<sequence length="482" mass="52783">MFRTASAVILLTIIPPDSVHLRGYTVDHLPIFCQLHDRDCLLVGGGDVAERKARLLLDAGARLTVNALEYVPQFRIWEDAGMLTLVEGEFAPSLLDTCWLAIAATDNDVVNQQVSEAAEARRIFCNVVDAPKAASFIMPSIIDRSPLMVAVSSGGTSPVLARLLREKLESLLPLHLGQVAHYAGQLRSRVKKQFSTIAERRRFWEKLFSHDRLAQSLANQDNVAINQVTEHLLTEPLDHRGEVVLVGAGPGDAGLLTLKGLQQIQQADVVVYDRLVSDDIMNLVRRDADRVFVGKRAGYHCVPQDEINQILLREAQKGKRVVRLKGGDPFIFGRGGEELETLCDAGIPFSVVPGITAASGCSAYSGIPLTHRDYAQSVRLVTGHLKTGGELDWENLAAEKQTLVFYMGLNQAATIQEKLIEHGMSAEMPVAIVENGTAIKQRVVDGTLSELGALAQQMESPALIIVGRVVGLREKLNWFSNH</sequence>
<dbReference type="PIRSF" id="PIRSF036426">
    <property type="entry name" value="Sirohaem_synth"/>
    <property type="match status" value="1"/>
</dbReference>
<dbReference type="EC" id="1.3.1.76" evidence="14"/>
<evidence type="ECO:0000256" key="10">
    <source>
        <dbReference type="ARBA" id="ARBA00023244"/>
    </source>
</evidence>
<dbReference type="InterPro" id="IPR006367">
    <property type="entry name" value="Sirohaem_synthase_N"/>
</dbReference>
<feature type="binding site" evidence="14">
    <location>
        <position position="407"/>
    </location>
    <ligand>
        <name>S-adenosyl-L-methionine</name>
        <dbReference type="ChEBI" id="CHEBI:59789"/>
    </ligand>
</feature>
<dbReference type="Pfam" id="PF13241">
    <property type="entry name" value="NAD_binding_7"/>
    <property type="match status" value="1"/>
</dbReference>
<dbReference type="Gene3D" id="3.40.50.720">
    <property type="entry name" value="NAD(P)-binding Rossmann-like Domain"/>
    <property type="match status" value="1"/>
</dbReference>
<evidence type="ECO:0000256" key="3">
    <source>
        <dbReference type="ARBA" id="ARBA00022573"/>
    </source>
</evidence>
<feature type="binding site" evidence="14">
    <location>
        <begin position="326"/>
        <end position="328"/>
    </location>
    <ligand>
        <name>S-adenosyl-L-methionine</name>
        <dbReference type="ChEBI" id="CHEBI:59789"/>
    </ligand>
</feature>
<dbReference type="PANTHER" id="PTHR45790">
    <property type="entry name" value="SIROHEME SYNTHASE-RELATED"/>
    <property type="match status" value="1"/>
</dbReference>
<dbReference type="EC" id="4.99.1.4" evidence="14"/>
<evidence type="ECO:0000256" key="11">
    <source>
        <dbReference type="ARBA" id="ARBA00023268"/>
    </source>
</evidence>
<evidence type="ECO:0000256" key="2">
    <source>
        <dbReference type="ARBA" id="ARBA00005879"/>
    </source>
</evidence>
<feature type="binding site" evidence="14">
    <location>
        <begin position="47"/>
        <end position="48"/>
    </location>
    <ligand>
        <name>NAD(+)</name>
        <dbReference type="ChEBI" id="CHEBI:57540"/>
    </ligand>
</feature>
<feature type="binding site" evidence="14">
    <location>
        <position position="436"/>
    </location>
    <ligand>
        <name>S-adenosyl-L-methionine</name>
        <dbReference type="ChEBI" id="CHEBI:59789"/>
    </ligand>
</feature>
<comment type="function">
    <text evidence="14">Multifunctional enzyme that catalyzes the SAM-dependent methylations of uroporphyrinogen III at position C-2 and C-7 to form precorrin-2 via precorrin-1. Then it catalyzes the NAD-dependent ring dehydrogenation of precorrin-2 to yield sirohydrochlorin. Finally, it catalyzes the ferrochelation of sirohydrochlorin to yield siroheme.</text>
</comment>
<evidence type="ECO:0000256" key="5">
    <source>
        <dbReference type="ARBA" id="ARBA00022679"/>
    </source>
</evidence>
<feature type="active site" description="Proton donor" evidence="14">
    <location>
        <position position="295"/>
    </location>
</feature>
<dbReference type="Gene3D" id="1.10.8.210">
    <property type="entry name" value="Sirohaem synthase, dimerisation domain"/>
    <property type="match status" value="1"/>
</dbReference>
<evidence type="ECO:0000256" key="13">
    <source>
        <dbReference type="ARBA" id="ARBA00047561"/>
    </source>
</evidence>
<evidence type="ECO:0000256" key="14">
    <source>
        <dbReference type="HAMAP-Rule" id="MF_01646"/>
    </source>
</evidence>
<comment type="catalytic activity">
    <reaction evidence="14">
        <text>uroporphyrinogen III + 2 S-adenosyl-L-methionine = precorrin-2 + 2 S-adenosyl-L-homocysteine + H(+)</text>
        <dbReference type="Rhea" id="RHEA:32459"/>
        <dbReference type="ChEBI" id="CHEBI:15378"/>
        <dbReference type="ChEBI" id="CHEBI:57308"/>
        <dbReference type="ChEBI" id="CHEBI:57856"/>
        <dbReference type="ChEBI" id="CHEBI:58827"/>
        <dbReference type="ChEBI" id="CHEBI:59789"/>
        <dbReference type="EC" id="2.1.1.107"/>
    </reaction>
</comment>
<comment type="similarity">
    <text evidence="14">In the N-terminal section; belongs to the precorrin-2 dehydrogenase / sirohydrochlorin ferrochelatase family.</text>
</comment>
<evidence type="ECO:0000313" key="20">
    <source>
        <dbReference type="Proteomes" id="UP001152651"/>
    </source>
</evidence>
<dbReference type="Gene3D" id="3.30.950.10">
    <property type="entry name" value="Methyltransferase, Cobalt-precorrin-4 Transmethylase, Domain 2"/>
    <property type="match status" value="1"/>
</dbReference>
<feature type="domain" description="Tetrapyrrole methylase" evidence="16">
    <location>
        <begin position="243"/>
        <end position="451"/>
    </location>
</feature>
<dbReference type="Gene3D" id="3.40.1010.10">
    <property type="entry name" value="Cobalt-precorrin-4 Transmethylase, Domain 1"/>
    <property type="match status" value="1"/>
</dbReference>
<evidence type="ECO:0000259" key="18">
    <source>
        <dbReference type="Pfam" id="PF14824"/>
    </source>
</evidence>
<comment type="catalytic activity">
    <reaction evidence="13 14">
        <text>precorrin-2 + NAD(+) = sirohydrochlorin + NADH + 2 H(+)</text>
        <dbReference type="Rhea" id="RHEA:15613"/>
        <dbReference type="ChEBI" id="CHEBI:15378"/>
        <dbReference type="ChEBI" id="CHEBI:57540"/>
        <dbReference type="ChEBI" id="CHEBI:57945"/>
        <dbReference type="ChEBI" id="CHEBI:58351"/>
        <dbReference type="ChEBI" id="CHEBI:58827"/>
        <dbReference type="EC" id="1.3.1.76"/>
    </reaction>
</comment>
<dbReference type="InterPro" id="IPR000878">
    <property type="entry name" value="4pyrrol_Mease"/>
</dbReference>
<dbReference type="NCBIfam" id="TIGR01469">
    <property type="entry name" value="cobA_cysG_Cterm"/>
    <property type="match status" value="1"/>
</dbReference>
<dbReference type="InterPro" id="IPR014777">
    <property type="entry name" value="4pyrrole_Mease_sub1"/>
</dbReference>
<evidence type="ECO:0000313" key="19">
    <source>
        <dbReference type="EMBL" id="CAH6661651.1"/>
    </source>
</evidence>
<proteinExistence type="inferred from homology"/>
<dbReference type="InterPro" id="IPR003043">
    <property type="entry name" value="Uropor_MeTrfase_CS"/>
</dbReference>
<dbReference type="InterPro" id="IPR035996">
    <property type="entry name" value="4pyrrol_Methylase_sf"/>
</dbReference>
<dbReference type="InterPro" id="IPR036291">
    <property type="entry name" value="NAD(P)-bd_dom_sf"/>
</dbReference>
<comment type="caution">
    <text evidence="19">The sequence shown here is derived from an EMBL/GenBank/DDBJ whole genome shotgun (WGS) entry which is preliminary data.</text>
</comment>
<comment type="catalytic activity">
    <reaction evidence="14">
        <text>siroheme + 2 H(+) = sirohydrochlorin + Fe(2+)</text>
        <dbReference type="Rhea" id="RHEA:24360"/>
        <dbReference type="ChEBI" id="CHEBI:15378"/>
        <dbReference type="ChEBI" id="CHEBI:29033"/>
        <dbReference type="ChEBI" id="CHEBI:58351"/>
        <dbReference type="ChEBI" id="CHEBI:60052"/>
        <dbReference type="EC" id="4.99.1.4"/>
    </reaction>
</comment>
<comment type="pathway">
    <text evidence="14">Porphyrin-containing compound metabolism; siroheme biosynthesis; siroheme from sirohydrochlorin: step 1/1.</text>
</comment>
<keyword evidence="20" id="KW-1185">Reference proteome</keyword>
<feature type="domain" description="Siroheme synthase central" evidence="18">
    <location>
        <begin position="144"/>
        <end position="170"/>
    </location>
</feature>
<evidence type="ECO:0000259" key="17">
    <source>
        <dbReference type="Pfam" id="PF10414"/>
    </source>
</evidence>
<dbReference type="InterPro" id="IPR037115">
    <property type="entry name" value="Sirohaem_synt_dimer_dom_sf"/>
</dbReference>
<dbReference type="InterPro" id="IPR019478">
    <property type="entry name" value="Sirohaem_synthase_dimer_dom"/>
</dbReference>
<dbReference type="SUPFAM" id="SSF51735">
    <property type="entry name" value="NAD(P)-binding Rossmann-fold domains"/>
    <property type="match status" value="1"/>
</dbReference>
<keyword evidence="11 14" id="KW-0511">Multifunctional enzyme</keyword>
<protein>
    <recommendedName>
        <fullName evidence="14">Siroheme synthase</fullName>
    </recommendedName>
    <domain>
        <recommendedName>
            <fullName evidence="14">Uroporphyrinogen-III C-methyltransferase</fullName>
            <shortName evidence="14">Urogen III methylase</shortName>
            <ecNumber evidence="14">2.1.1.107</ecNumber>
        </recommendedName>
        <alternativeName>
            <fullName evidence="14">SUMT</fullName>
        </alternativeName>
        <alternativeName>
            <fullName evidence="14">Uroporphyrinogen III methylase</fullName>
            <shortName evidence="14">UROM</shortName>
        </alternativeName>
    </domain>
    <domain>
        <recommendedName>
            <fullName evidence="14">Precorrin-2 dehydrogenase</fullName>
            <ecNumber evidence="14">1.3.1.76</ecNumber>
        </recommendedName>
    </domain>
    <domain>
        <recommendedName>
            <fullName evidence="14">Sirohydrochlorin ferrochelatase</fullName>
            <ecNumber evidence="14">4.99.1.4</ecNumber>
        </recommendedName>
    </domain>
</protein>
<dbReference type="Pfam" id="PF00590">
    <property type="entry name" value="TP_methylase"/>
    <property type="match status" value="1"/>
</dbReference>
<dbReference type="HAMAP" id="MF_01646">
    <property type="entry name" value="Siroheme_synth"/>
    <property type="match status" value="1"/>
</dbReference>
<feature type="modified residue" description="Phosphoserine" evidence="14">
    <location>
        <position position="153"/>
    </location>
</feature>
<keyword evidence="8 14" id="KW-0520">NAD</keyword>
<feature type="region of interest" description="Uroporphyrinogen-III C-methyltransferase" evidence="14">
    <location>
        <begin position="241"/>
        <end position="482"/>
    </location>
</feature>
<dbReference type="EC" id="2.1.1.107" evidence="14"/>
<evidence type="ECO:0000256" key="12">
    <source>
        <dbReference type="ARBA" id="ARBA00025705"/>
    </source>
</evidence>
<comment type="pathway">
    <text evidence="14">Cofactor biosynthesis; adenosylcobalamin biosynthesis; precorrin-2 from uroporphyrinogen III: step 1/1.</text>
</comment>
<evidence type="ECO:0000256" key="15">
    <source>
        <dbReference type="RuleBase" id="RU003960"/>
    </source>
</evidence>
<accession>A0ABM9FEI5</accession>
<comment type="similarity">
    <text evidence="14">In the C-terminal section; belongs to the precorrin methyltransferase family.</text>
</comment>
<evidence type="ECO:0000256" key="6">
    <source>
        <dbReference type="ARBA" id="ARBA00022691"/>
    </source>
</evidence>
<comment type="pathway">
    <text evidence="12 14">Porphyrin-containing compound metabolism; siroheme biosynthesis; precorrin-2 from uroporphyrinogen III: step 1/1.</text>
</comment>
<keyword evidence="3 14" id="KW-0169">Cobalamin biosynthesis</keyword>
<dbReference type="PROSITE" id="PS00840">
    <property type="entry name" value="SUMT_2"/>
    <property type="match status" value="1"/>
</dbReference>
<dbReference type="NCBIfam" id="NF007922">
    <property type="entry name" value="PRK10637.1"/>
    <property type="match status" value="1"/>
</dbReference>
<feature type="binding site" evidence="14">
    <location>
        <position position="331"/>
    </location>
    <ligand>
        <name>S-adenosyl-L-methionine</name>
        <dbReference type="ChEBI" id="CHEBI:59789"/>
    </ligand>
</feature>
<feature type="region of interest" description="Precorrin-2 dehydrogenase / sirohydrochlorin ferrochelatase" evidence="14">
    <location>
        <begin position="1"/>
        <end position="229"/>
    </location>
</feature>
<gene>
    <name evidence="19" type="primary">cobA:cysG</name>
    <name evidence="14" type="synonym">cysG</name>
    <name evidence="19" type="ORF">FBBNIHIM_21290</name>
</gene>
<dbReference type="NCBIfam" id="TIGR01470">
    <property type="entry name" value="cysG_Nterm"/>
    <property type="match status" value="1"/>
</dbReference>
<feature type="domain" description="Sirohaem synthase dimerisation" evidence="17">
    <location>
        <begin position="175"/>
        <end position="233"/>
    </location>
</feature>
<keyword evidence="10 14" id="KW-0627">Porphyrin biosynthesis</keyword>
<dbReference type="Gene3D" id="3.30.160.110">
    <property type="entry name" value="Siroheme synthase, domain 2"/>
    <property type="match status" value="1"/>
</dbReference>
<dbReference type="Proteomes" id="UP001152651">
    <property type="component" value="Unassembled WGS sequence"/>
</dbReference>
<evidence type="ECO:0000256" key="4">
    <source>
        <dbReference type="ARBA" id="ARBA00022603"/>
    </source>
</evidence>
<dbReference type="InterPro" id="IPR050161">
    <property type="entry name" value="Siro_Cobalamin_biosynth"/>
</dbReference>
<evidence type="ECO:0000256" key="7">
    <source>
        <dbReference type="ARBA" id="ARBA00023002"/>
    </source>
</evidence>
<keyword evidence="14" id="KW-0597">Phosphoprotein</keyword>
<feature type="binding site" evidence="14">
    <location>
        <begin position="68"/>
        <end position="69"/>
    </location>
    <ligand>
        <name>NAD(+)</name>
        <dbReference type="ChEBI" id="CHEBI:57540"/>
    </ligand>
</feature>